<feature type="non-terminal residue" evidence="1">
    <location>
        <position position="81"/>
    </location>
</feature>
<protein>
    <submittedName>
        <fullName evidence="1">Uncharacterized protein</fullName>
    </submittedName>
</protein>
<proteinExistence type="predicted"/>
<evidence type="ECO:0000313" key="1">
    <source>
        <dbReference type="EMBL" id="CAD7666173.1"/>
    </source>
</evidence>
<evidence type="ECO:0000313" key="2">
    <source>
        <dbReference type="Proteomes" id="UP000728032"/>
    </source>
</evidence>
<dbReference type="OrthoDB" id="2334866at2759"/>
<gene>
    <name evidence="1" type="ORF">ONB1V03_LOCUS22705</name>
</gene>
<dbReference type="AlphaFoldDB" id="A0A7R9MUX1"/>
<name>A0A7R9MUX1_9ACAR</name>
<sequence>MKNIGDGLWLIMEESSWETPGHMSIQKAGPGLPDPDQNIIDLRVGEMASTVSIIKLLLRDELDKVNKMFVKRINYELNRRV</sequence>
<accession>A0A7R9MUX1</accession>
<dbReference type="Proteomes" id="UP000728032">
    <property type="component" value="Unassembled WGS sequence"/>
</dbReference>
<reference evidence="1" key="1">
    <citation type="submission" date="2020-11" db="EMBL/GenBank/DDBJ databases">
        <authorList>
            <person name="Tran Van P."/>
        </authorList>
    </citation>
    <scope>NUCLEOTIDE SEQUENCE</scope>
</reference>
<organism evidence="1">
    <name type="scientific">Oppiella nova</name>
    <dbReference type="NCBI Taxonomy" id="334625"/>
    <lineage>
        <taxon>Eukaryota</taxon>
        <taxon>Metazoa</taxon>
        <taxon>Ecdysozoa</taxon>
        <taxon>Arthropoda</taxon>
        <taxon>Chelicerata</taxon>
        <taxon>Arachnida</taxon>
        <taxon>Acari</taxon>
        <taxon>Acariformes</taxon>
        <taxon>Sarcoptiformes</taxon>
        <taxon>Oribatida</taxon>
        <taxon>Brachypylina</taxon>
        <taxon>Oppioidea</taxon>
        <taxon>Oppiidae</taxon>
        <taxon>Oppiella</taxon>
    </lineage>
</organism>
<dbReference type="EMBL" id="OC967368">
    <property type="protein sequence ID" value="CAD7666173.1"/>
    <property type="molecule type" value="Genomic_DNA"/>
</dbReference>
<keyword evidence="2" id="KW-1185">Reference proteome</keyword>
<dbReference type="EMBL" id="CAJPVJ010052543">
    <property type="protein sequence ID" value="CAG2183284.1"/>
    <property type="molecule type" value="Genomic_DNA"/>
</dbReference>